<sequence>MRSPPLIKGNSRSSLADRPALFALMHTLSNSEMWVNIRGGIEHGIRRLTVETHSETEGLLLGHGHRVGDV</sequence>
<keyword evidence="2" id="KW-1185">Reference proteome</keyword>
<comment type="caution">
    <text evidence="1">The sequence shown here is derived from an EMBL/GenBank/DDBJ whole genome shotgun (WGS) entry which is preliminary data.</text>
</comment>
<proteinExistence type="predicted"/>
<protein>
    <submittedName>
        <fullName evidence="1">Uncharacterized protein</fullName>
    </submittedName>
</protein>
<reference evidence="1 2" key="1">
    <citation type="journal article" date="2020" name="Phytopathology">
        <title>A high-quality genome resource of Botrytis fragariae, a new and rapidly spreading fungal pathogen causing strawberry gray mold in the U.S.A.</title>
        <authorList>
            <person name="Wu Y."/>
            <person name="Saski C.A."/>
            <person name="Schnabel G."/>
            <person name="Xiao S."/>
            <person name="Hu M."/>
        </authorList>
    </citation>
    <scope>NUCLEOTIDE SEQUENCE [LARGE SCALE GENOMIC DNA]</scope>
    <source>
        <strain evidence="1 2">BVB16</strain>
    </source>
</reference>
<evidence type="ECO:0000313" key="1">
    <source>
        <dbReference type="EMBL" id="KAF5874033.1"/>
    </source>
</evidence>
<dbReference type="EMBL" id="JABFCT010000007">
    <property type="protein sequence ID" value="KAF5874033.1"/>
    <property type="molecule type" value="Genomic_DNA"/>
</dbReference>
<dbReference type="OrthoDB" id="10365791at2759"/>
<gene>
    <name evidence="1" type="ORF">Bfra_004039</name>
</gene>
<evidence type="ECO:0000313" key="2">
    <source>
        <dbReference type="Proteomes" id="UP000531561"/>
    </source>
</evidence>
<name>A0A8H6AUX3_9HELO</name>
<accession>A0A8H6AUX3</accession>
<dbReference type="RefSeq" id="XP_037192979.1">
    <property type="nucleotide sequence ID" value="XM_037334445.1"/>
</dbReference>
<dbReference type="GeneID" id="59258137"/>
<dbReference type="Proteomes" id="UP000531561">
    <property type="component" value="Unassembled WGS sequence"/>
</dbReference>
<organism evidence="1 2">
    <name type="scientific">Botrytis fragariae</name>
    <dbReference type="NCBI Taxonomy" id="1964551"/>
    <lineage>
        <taxon>Eukaryota</taxon>
        <taxon>Fungi</taxon>
        <taxon>Dikarya</taxon>
        <taxon>Ascomycota</taxon>
        <taxon>Pezizomycotina</taxon>
        <taxon>Leotiomycetes</taxon>
        <taxon>Helotiales</taxon>
        <taxon>Sclerotiniaceae</taxon>
        <taxon>Botrytis</taxon>
    </lineage>
</organism>
<dbReference type="AlphaFoldDB" id="A0A8H6AUX3"/>